<dbReference type="SUPFAM" id="SSF64288">
    <property type="entry name" value="Chorismate lyase-like"/>
    <property type="match status" value="1"/>
</dbReference>
<dbReference type="KEGG" id="mon:G8E03_15270"/>
<dbReference type="PANTHER" id="PTHR44846:SF1">
    <property type="entry name" value="MANNOSYL-D-GLYCERATE TRANSPORT_METABOLISM SYSTEM REPRESSOR MNGR-RELATED"/>
    <property type="match status" value="1"/>
</dbReference>
<dbReference type="InterPro" id="IPR050679">
    <property type="entry name" value="Bact_HTH_transcr_reg"/>
</dbReference>
<proteinExistence type="predicted"/>
<reference evidence="5 6" key="1">
    <citation type="submission" date="2020-03" db="EMBL/GenBank/DDBJ databases">
        <title>Complete genome sequence of Monaibacterium sp. ALG8 with diverse plasmids.</title>
        <authorList>
            <person name="Sun C."/>
        </authorList>
    </citation>
    <scope>NUCLEOTIDE SEQUENCE [LARGE SCALE GENOMIC DNA]</scope>
    <source>
        <strain evidence="5 6">ALG8</strain>
        <plasmid evidence="5 6">unnamed2</plasmid>
    </source>
</reference>
<dbReference type="SMART" id="SM00345">
    <property type="entry name" value="HTH_GNTR"/>
    <property type="match status" value="1"/>
</dbReference>
<dbReference type="Gene3D" id="1.10.10.10">
    <property type="entry name" value="Winged helix-like DNA-binding domain superfamily/Winged helix DNA-binding domain"/>
    <property type="match status" value="1"/>
</dbReference>
<dbReference type="InterPro" id="IPR000524">
    <property type="entry name" value="Tscrpt_reg_HTH_GntR"/>
</dbReference>
<dbReference type="InterPro" id="IPR036390">
    <property type="entry name" value="WH_DNA-bd_sf"/>
</dbReference>
<dbReference type="SMART" id="SM00866">
    <property type="entry name" value="UTRA"/>
    <property type="match status" value="1"/>
</dbReference>
<dbReference type="GO" id="GO:0003700">
    <property type="term" value="F:DNA-binding transcription factor activity"/>
    <property type="evidence" value="ECO:0007669"/>
    <property type="project" value="InterPro"/>
</dbReference>
<sequence>MFENLSGCLKIHAIMSTAKSYCGSDRQTYKLRGMNKPPSIKRPLYKELRDTLAAELASGVYPIGSRFPTEQDLCKRYKLGRHTVREALRLLQAAGLLSRQAGAGTTVIALTPPATYSYRIDSIDDLTRYAQATAFIKKQEGMVTVREALARTLGTDVGSRWLRFAGVRHAVNEELRVAWTEIYVAEPYIAVRDNTQNATKAIYQKITEQFGFSIARVERQIVAVPMPADMATALLCEPGTPALMERRRYWSNEGVLFEVSLSFHPGDRFPQTIMVERET</sequence>
<dbReference type="PRINTS" id="PR00035">
    <property type="entry name" value="HTHGNTR"/>
</dbReference>
<keyword evidence="5" id="KW-0614">Plasmid</keyword>
<dbReference type="Pfam" id="PF07702">
    <property type="entry name" value="UTRA"/>
    <property type="match status" value="1"/>
</dbReference>
<dbReference type="Gene3D" id="3.40.1410.10">
    <property type="entry name" value="Chorismate lyase-like"/>
    <property type="match status" value="1"/>
</dbReference>
<dbReference type="InterPro" id="IPR028978">
    <property type="entry name" value="Chorismate_lyase_/UTRA_dom_sf"/>
</dbReference>
<dbReference type="Proteomes" id="UP000500791">
    <property type="component" value="Plasmid unnamed2"/>
</dbReference>
<dbReference type="SUPFAM" id="SSF46785">
    <property type="entry name" value="Winged helix' DNA-binding domain"/>
    <property type="match status" value="1"/>
</dbReference>
<protein>
    <submittedName>
        <fullName evidence="5">GntR family transcriptional regulator</fullName>
    </submittedName>
</protein>
<evidence type="ECO:0000259" key="4">
    <source>
        <dbReference type="PROSITE" id="PS50949"/>
    </source>
</evidence>
<dbReference type="PROSITE" id="PS50949">
    <property type="entry name" value="HTH_GNTR"/>
    <property type="match status" value="1"/>
</dbReference>
<keyword evidence="1" id="KW-0805">Transcription regulation</keyword>
<dbReference type="PANTHER" id="PTHR44846">
    <property type="entry name" value="MANNOSYL-D-GLYCERATE TRANSPORT/METABOLISM SYSTEM REPRESSOR MNGR-RELATED"/>
    <property type="match status" value="1"/>
</dbReference>
<keyword evidence="2" id="KW-0238">DNA-binding</keyword>
<evidence type="ECO:0000313" key="6">
    <source>
        <dbReference type="Proteomes" id="UP000500791"/>
    </source>
</evidence>
<dbReference type="InterPro" id="IPR036388">
    <property type="entry name" value="WH-like_DNA-bd_sf"/>
</dbReference>
<dbReference type="GO" id="GO:0003677">
    <property type="term" value="F:DNA binding"/>
    <property type="evidence" value="ECO:0007669"/>
    <property type="project" value="UniProtKB-KW"/>
</dbReference>
<dbReference type="EMBL" id="CP049813">
    <property type="protein sequence ID" value="QIK42212.1"/>
    <property type="molecule type" value="Genomic_DNA"/>
</dbReference>
<name>A0A6G7VQL7_9RHOB</name>
<gene>
    <name evidence="5" type="ORF">G8E03_15270</name>
</gene>
<dbReference type="CDD" id="cd07377">
    <property type="entry name" value="WHTH_GntR"/>
    <property type="match status" value="1"/>
</dbReference>
<dbReference type="AlphaFoldDB" id="A0A6G7VQL7"/>
<keyword evidence="6" id="KW-1185">Reference proteome</keyword>
<keyword evidence="3" id="KW-0804">Transcription</keyword>
<dbReference type="Pfam" id="PF00392">
    <property type="entry name" value="GntR"/>
    <property type="match status" value="1"/>
</dbReference>
<feature type="domain" description="HTH gntR-type" evidence="4">
    <location>
        <begin position="42"/>
        <end position="110"/>
    </location>
</feature>
<dbReference type="InterPro" id="IPR011663">
    <property type="entry name" value="UTRA"/>
</dbReference>
<evidence type="ECO:0000256" key="3">
    <source>
        <dbReference type="ARBA" id="ARBA00023163"/>
    </source>
</evidence>
<evidence type="ECO:0000256" key="2">
    <source>
        <dbReference type="ARBA" id="ARBA00023125"/>
    </source>
</evidence>
<accession>A0A6G7VQL7</accession>
<organism evidence="5 6">
    <name type="scientific">Pontivivens nitratireducens</name>
    <dbReference type="NCBI Taxonomy" id="2758038"/>
    <lineage>
        <taxon>Bacteria</taxon>
        <taxon>Pseudomonadati</taxon>
        <taxon>Pseudomonadota</taxon>
        <taxon>Alphaproteobacteria</taxon>
        <taxon>Rhodobacterales</taxon>
        <taxon>Paracoccaceae</taxon>
        <taxon>Pontivivens</taxon>
    </lineage>
</organism>
<evidence type="ECO:0000256" key="1">
    <source>
        <dbReference type="ARBA" id="ARBA00023015"/>
    </source>
</evidence>
<evidence type="ECO:0000313" key="5">
    <source>
        <dbReference type="EMBL" id="QIK42212.1"/>
    </source>
</evidence>
<geneLocation type="plasmid" evidence="5 6">
    <name>unnamed2</name>
</geneLocation>
<dbReference type="GO" id="GO:0045892">
    <property type="term" value="P:negative regulation of DNA-templated transcription"/>
    <property type="evidence" value="ECO:0007669"/>
    <property type="project" value="TreeGrafter"/>
</dbReference>